<organism evidence="1">
    <name type="scientific">marine sediment metagenome</name>
    <dbReference type="NCBI Taxonomy" id="412755"/>
    <lineage>
        <taxon>unclassified sequences</taxon>
        <taxon>metagenomes</taxon>
        <taxon>ecological metagenomes</taxon>
    </lineage>
</organism>
<accession>X1TIU2</accession>
<dbReference type="EMBL" id="BARW01007442">
    <property type="protein sequence ID" value="GAI87465.1"/>
    <property type="molecule type" value="Genomic_DNA"/>
</dbReference>
<dbReference type="AlphaFoldDB" id="X1TIU2"/>
<name>X1TIU2_9ZZZZ</name>
<feature type="non-terminal residue" evidence="1">
    <location>
        <position position="40"/>
    </location>
</feature>
<protein>
    <submittedName>
        <fullName evidence="1">Uncharacterized protein</fullName>
    </submittedName>
</protein>
<proteinExistence type="predicted"/>
<evidence type="ECO:0000313" key="1">
    <source>
        <dbReference type="EMBL" id="GAI87465.1"/>
    </source>
</evidence>
<comment type="caution">
    <text evidence="1">The sequence shown here is derived from an EMBL/GenBank/DDBJ whole genome shotgun (WGS) entry which is preliminary data.</text>
</comment>
<sequence>MSFSFEINKLGPVRDSKVSFNRLLLFTGESNTGKSYTAFL</sequence>
<reference evidence="1" key="1">
    <citation type="journal article" date="2014" name="Front. Microbiol.">
        <title>High frequency of phylogenetically diverse reductive dehalogenase-homologous genes in deep subseafloor sedimentary metagenomes.</title>
        <authorList>
            <person name="Kawai M."/>
            <person name="Futagami T."/>
            <person name="Toyoda A."/>
            <person name="Takaki Y."/>
            <person name="Nishi S."/>
            <person name="Hori S."/>
            <person name="Arai W."/>
            <person name="Tsubouchi T."/>
            <person name="Morono Y."/>
            <person name="Uchiyama I."/>
            <person name="Ito T."/>
            <person name="Fujiyama A."/>
            <person name="Inagaki F."/>
            <person name="Takami H."/>
        </authorList>
    </citation>
    <scope>NUCLEOTIDE SEQUENCE</scope>
    <source>
        <strain evidence="1">Expedition CK06-06</strain>
    </source>
</reference>
<gene>
    <name evidence="1" type="ORF">S12H4_15487</name>
</gene>